<sequence length="76" mass="8419">MGRLVADQIYWRGHVVIKQGQRTEREMLRLGNGAIYGPITQRSAREKQEEGKKDCNRDEGGRGGGEEGGQYAVALS</sequence>
<evidence type="ECO:0000256" key="1">
    <source>
        <dbReference type="SAM" id="MobiDB-lite"/>
    </source>
</evidence>
<reference evidence="2" key="1">
    <citation type="submission" date="2023-08" db="EMBL/GenBank/DDBJ databases">
        <authorList>
            <person name="Alioto T."/>
            <person name="Alioto T."/>
            <person name="Gomez Garrido J."/>
        </authorList>
    </citation>
    <scope>NUCLEOTIDE SEQUENCE</scope>
</reference>
<accession>A0AAV1FUW3</accession>
<dbReference type="Proteomes" id="UP001178508">
    <property type="component" value="Chromosome 9"/>
</dbReference>
<dbReference type="AlphaFoldDB" id="A0AAV1FUW3"/>
<keyword evidence="3" id="KW-1185">Reference proteome</keyword>
<dbReference type="EMBL" id="OY660872">
    <property type="protein sequence ID" value="CAJ1064471.1"/>
    <property type="molecule type" value="Genomic_DNA"/>
</dbReference>
<evidence type="ECO:0000313" key="2">
    <source>
        <dbReference type="EMBL" id="CAJ1064471.1"/>
    </source>
</evidence>
<evidence type="ECO:0000313" key="3">
    <source>
        <dbReference type="Proteomes" id="UP001178508"/>
    </source>
</evidence>
<feature type="region of interest" description="Disordered" evidence="1">
    <location>
        <begin position="39"/>
        <end position="76"/>
    </location>
</feature>
<gene>
    <name evidence="2" type="ORF">XNOV1_A025444</name>
</gene>
<proteinExistence type="predicted"/>
<organism evidence="2 3">
    <name type="scientific">Xyrichtys novacula</name>
    <name type="common">Pearly razorfish</name>
    <name type="synonym">Hemipteronotus novacula</name>
    <dbReference type="NCBI Taxonomy" id="13765"/>
    <lineage>
        <taxon>Eukaryota</taxon>
        <taxon>Metazoa</taxon>
        <taxon>Chordata</taxon>
        <taxon>Craniata</taxon>
        <taxon>Vertebrata</taxon>
        <taxon>Euteleostomi</taxon>
        <taxon>Actinopterygii</taxon>
        <taxon>Neopterygii</taxon>
        <taxon>Teleostei</taxon>
        <taxon>Neoteleostei</taxon>
        <taxon>Acanthomorphata</taxon>
        <taxon>Eupercaria</taxon>
        <taxon>Labriformes</taxon>
        <taxon>Labridae</taxon>
        <taxon>Xyrichtys</taxon>
    </lineage>
</organism>
<protein>
    <submittedName>
        <fullName evidence="2">Uncharacterized protein</fullName>
    </submittedName>
</protein>
<feature type="compositionally biased region" description="Basic and acidic residues" evidence="1">
    <location>
        <begin position="43"/>
        <end position="65"/>
    </location>
</feature>
<name>A0AAV1FUW3_XYRNO</name>